<dbReference type="InterPro" id="IPR011992">
    <property type="entry name" value="EF-hand-dom_pair"/>
</dbReference>
<dbReference type="AlphaFoldDB" id="A0A5C5G2J4"/>
<feature type="domain" description="Calponin-homology (CH)" evidence="6">
    <location>
        <begin position="289"/>
        <end position="397"/>
    </location>
</feature>
<dbReference type="OrthoDB" id="10017054at2759"/>
<dbReference type="SUPFAM" id="SSF47576">
    <property type="entry name" value="Calponin-homology domain, CH-domain"/>
    <property type="match status" value="1"/>
</dbReference>
<dbReference type="PROSITE" id="PS50222">
    <property type="entry name" value="EF_HAND_2"/>
    <property type="match status" value="1"/>
</dbReference>
<dbReference type="SMART" id="SM00033">
    <property type="entry name" value="CH"/>
    <property type="match status" value="2"/>
</dbReference>
<evidence type="ECO:0000256" key="2">
    <source>
        <dbReference type="ARBA" id="ARBA00022737"/>
    </source>
</evidence>
<evidence type="ECO:0000259" key="6">
    <source>
        <dbReference type="PROSITE" id="PS50021"/>
    </source>
</evidence>
<dbReference type="InterPro" id="IPR014837">
    <property type="entry name" value="EF-hand_Ca_insen"/>
</dbReference>
<dbReference type="PROSITE" id="PS00020">
    <property type="entry name" value="ACTININ_2"/>
    <property type="match status" value="1"/>
</dbReference>
<dbReference type="CDD" id="cd00051">
    <property type="entry name" value="EFh"/>
    <property type="match status" value="1"/>
</dbReference>
<dbReference type="Gene3D" id="1.20.58.60">
    <property type="match status" value="1"/>
</dbReference>
<dbReference type="Pfam" id="PF08726">
    <property type="entry name" value="EFhand_Ca_insen"/>
    <property type="match status" value="1"/>
</dbReference>
<sequence length="802" mass="86787">MLGTMDPPPTPRRRPLSAYYAPPSSPSASSHVERTRSPPPSPSSHRVQQQQRGTGRPAHQSHRSTSSLSSLAQLNLGGPLPLGAHAPPASATLASSPSLSRATSGWDAADYSSLRRSNSILTSSATPWGERTHFGAAGGGGGAAGGGGGGGAYGVAQGGQAHGGALDGARSFEQVQERTFVRWVNSRLEPSGFLPVQDLGTAFSDGTRLVQLVESLTGESLGKFNYQPYLRVQKVENAAKALDRIKEMGVHLTNIGPEDIVDGRRKLILGLIWSLVLRFSIAEINEEGSLAKEGLLLWAQRRTAPYDEVDVHDFSTSWRDGHAFCALIHAHRPDLLDYASLRKDAAAAAENLEKAFAVAEESLGIPRLLEVEDLLGTRRPDERSVMTYVAQYFHAFSSRAQAETEAKVISRFVEEMNGLMLSVHDYERRVTALLTSISTYLSTLSSPPSSPLPSTPYPSLTSLLDSLASHRRTTSRDWAREKLATQELLGNIRVKLETYRLRGYDAPEGLRVEDVAAAWEELTTAQSERARLLAGLIQRLQEEARARYIAQADALDEAVLSAQGELFAIALPSNPLPAQQSALDRLEATRVPSLRRALDGVREAQAACVACEALQGLVGQASAVEGLEEAVREVDSALRARRSFVENQMVARKATSLSPEQLEDLSSAFRTFDKEAKNALDLDELAGALGSLGVPEVDLNDLKQDDNGLVHVDEFLRFMTERAEDRPSASRLRGLFRSAAGDKPFLTDVDLARLSLPASAVAFLKEHMPRAAPSALSVDDAEAVEGDEALDYESFLEQFCEA</sequence>
<dbReference type="GO" id="GO:0003779">
    <property type="term" value="F:actin binding"/>
    <property type="evidence" value="ECO:0007669"/>
    <property type="project" value="UniProtKB-KW"/>
</dbReference>
<keyword evidence="4" id="KW-0009">Actin-binding</keyword>
<dbReference type="PROSITE" id="PS50021">
    <property type="entry name" value="CH"/>
    <property type="match status" value="2"/>
</dbReference>
<dbReference type="Proteomes" id="UP000311382">
    <property type="component" value="Unassembled WGS sequence"/>
</dbReference>
<dbReference type="Gene3D" id="1.10.238.10">
    <property type="entry name" value="EF-hand"/>
    <property type="match status" value="2"/>
</dbReference>
<feature type="domain" description="EF-hand" evidence="7">
    <location>
        <begin position="660"/>
        <end position="695"/>
    </location>
</feature>
<comment type="similarity">
    <text evidence="1">Belongs to the alpha-actinin family.</text>
</comment>
<feature type="compositionally biased region" description="Pro residues" evidence="5">
    <location>
        <begin position="1"/>
        <end position="10"/>
    </location>
</feature>
<dbReference type="PANTHER" id="PTHR11915">
    <property type="entry name" value="SPECTRIN/FILAMIN RELATED CYTOSKELETAL PROTEIN"/>
    <property type="match status" value="1"/>
</dbReference>
<dbReference type="FunFam" id="1.10.418.10:FF:000001">
    <property type="entry name" value="Actinin alpha 1"/>
    <property type="match status" value="1"/>
</dbReference>
<dbReference type="EMBL" id="SOZI01000015">
    <property type="protein sequence ID" value="TNY23135.1"/>
    <property type="molecule type" value="Genomic_DNA"/>
</dbReference>
<dbReference type="Pfam" id="PF00307">
    <property type="entry name" value="CH"/>
    <property type="match status" value="2"/>
</dbReference>
<accession>A0A5C5G2J4</accession>
<keyword evidence="9" id="KW-1185">Reference proteome</keyword>
<feature type="domain" description="Calponin-homology (CH)" evidence="6">
    <location>
        <begin position="174"/>
        <end position="280"/>
    </location>
</feature>
<dbReference type="STRING" id="5288.A0A5C5G2J4"/>
<feature type="compositionally biased region" description="Low complexity" evidence="5">
    <location>
        <begin position="17"/>
        <end position="30"/>
    </location>
</feature>
<evidence type="ECO:0000313" key="8">
    <source>
        <dbReference type="EMBL" id="TNY23135.1"/>
    </source>
</evidence>
<evidence type="ECO:0000256" key="5">
    <source>
        <dbReference type="SAM" id="MobiDB-lite"/>
    </source>
</evidence>
<keyword evidence="3" id="KW-0106">Calcium</keyword>
<comment type="caution">
    <text evidence="8">The sequence shown here is derived from an EMBL/GenBank/DDBJ whole genome shotgun (WGS) entry which is preliminary data.</text>
</comment>
<gene>
    <name evidence="8" type="ORF">DMC30DRAFT_68328</name>
</gene>
<feature type="region of interest" description="Disordered" evidence="5">
    <location>
        <begin position="1"/>
        <end position="104"/>
    </location>
</feature>
<proteinExistence type="inferred from homology"/>
<evidence type="ECO:0000256" key="4">
    <source>
        <dbReference type="ARBA" id="ARBA00023203"/>
    </source>
</evidence>
<dbReference type="SUPFAM" id="SSF46966">
    <property type="entry name" value="Spectrin repeat"/>
    <property type="match status" value="1"/>
</dbReference>
<feature type="compositionally biased region" description="Low complexity" evidence="5">
    <location>
        <begin position="43"/>
        <end position="52"/>
    </location>
</feature>
<dbReference type="SUPFAM" id="SSF47473">
    <property type="entry name" value="EF-hand"/>
    <property type="match status" value="1"/>
</dbReference>
<dbReference type="GO" id="GO:0005509">
    <property type="term" value="F:calcium ion binding"/>
    <property type="evidence" value="ECO:0007669"/>
    <property type="project" value="InterPro"/>
</dbReference>
<organism evidence="8 9">
    <name type="scientific">Rhodotorula diobovata</name>
    <dbReference type="NCBI Taxonomy" id="5288"/>
    <lineage>
        <taxon>Eukaryota</taxon>
        <taxon>Fungi</taxon>
        <taxon>Dikarya</taxon>
        <taxon>Basidiomycota</taxon>
        <taxon>Pucciniomycotina</taxon>
        <taxon>Microbotryomycetes</taxon>
        <taxon>Sporidiobolales</taxon>
        <taxon>Sporidiobolaceae</taxon>
        <taxon>Rhodotorula</taxon>
    </lineage>
</organism>
<dbReference type="InterPro" id="IPR036872">
    <property type="entry name" value="CH_dom_sf"/>
</dbReference>
<evidence type="ECO:0000256" key="3">
    <source>
        <dbReference type="ARBA" id="ARBA00022837"/>
    </source>
</evidence>
<evidence type="ECO:0000259" key="7">
    <source>
        <dbReference type="PROSITE" id="PS50222"/>
    </source>
</evidence>
<dbReference type="InterPro" id="IPR001715">
    <property type="entry name" value="CH_dom"/>
</dbReference>
<name>A0A5C5G2J4_9BASI</name>
<evidence type="ECO:0000256" key="1">
    <source>
        <dbReference type="ARBA" id="ARBA00010255"/>
    </source>
</evidence>
<dbReference type="SMART" id="SM01184">
    <property type="entry name" value="efhand_Ca_insen"/>
    <property type="match status" value="1"/>
</dbReference>
<feature type="compositionally biased region" description="Low complexity" evidence="5">
    <location>
        <begin position="63"/>
        <end position="104"/>
    </location>
</feature>
<dbReference type="InterPro" id="IPR001589">
    <property type="entry name" value="Actinin_actin-bd_CS"/>
</dbReference>
<dbReference type="Gene3D" id="1.10.418.10">
    <property type="entry name" value="Calponin-like domain"/>
    <property type="match status" value="2"/>
</dbReference>
<keyword evidence="2" id="KW-0677">Repeat</keyword>
<evidence type="ECO:0000313" key="9">
    <source>
        <dbReference type="Proteomes" id="UP000311382"/>
    </source>
</evidence>
<dbReference type="InterPro" id="IPR002048">
    <property type="entry name" value="EF_hand_dom"/>
</dbReference>
<dbReference type="PROSITE" id="PS00019">
    <property type="entry name" value="ACTININ_1"/>
    <property type="match status" value="1"/>
</dbReference>
<reference evidence="8 9" key="1">
    <citation type="submission" date="2019-03" db="EMBL/GenBank/DDBJ databases">
        <title>Rhodosporidium diobovatum UCD-FST 08-225 genome sequencing, assembly, and annotation.</title>
        <authorList>
            <person name="Fakankun I.U."/>
            <person name="Fristensky B."/>
            <person name="Levin D.B."/>
        </authorList>
    </citation>
    <scope>NUCLEOTIDE SEQUENCE [LARGE SCALE GENOMIC DNA]</scope>
    <source>
        <strain evidence="8 9">UCD-FST 08-225</strain>
    </source>
</reference>
<protein>
    <submittedName>
        <fullName evidence="8">Actin cross-linking</fullName>
    </submittedName>
</protein>